<dbReference type="InterPro" id="IPR038488">
    <property type="entry name" value="Integrase_DNA-bd_sf"/>
</dbReference>
<dbReference type="EMBL" id="CP000790">
    <property type="protein sequence ID" value="ABU73525.1"/>
    <property type="molecule type" value="Genomic_DNA"/>
</dbReference>
<dbReference type="PATRIC" id="fig|338187.36.peg.4501"/>
<dbReference type="Gene3D" id="3.30.160.390">
    <property type="entry name" value="Integrase, DNA-binding domain"/>
    <property type="match status" value="1"/>
</dbReference>
<organism evidence="1 2">
    <name type="scientific">Vibrio campbellii (strain ATCC BAA-1116)</name>
    <dbReference type="NCBI Taxonomy" id="2902295"/>
    <lineage>
        <taxon>Bacteria</taxon>
        <taxon>Pseudomonadati</taxon>
        <taxon>Pseudomonadota</taxon>
        <taxon>Gammaproteobacteria</taxon>
        <taxon>Vibrionales</taxon>
        <taxon>Vibrionaceae</taxon>
        <taxon>Vibrio</taxon>
    </lineage>
</organism>
<protein>
    <submittedName>
        <fullName evidence="1">Uncharacterized protein</fullName>
    </submittedName>
</protein>
<accession>A7N434</accession>
<dbReference type="AlphaFoldDB" id="A7N434"/>
<proteinExistence type="predicted"/>
<dbReference type="KEGG" id="vha:VIBHAR_05622"/>
<gene>
    <name evidence="1" type="ordered locus">VIBHAR_05622</name>
</gene>
<evidence type="ECO:0000313" key="1">
    <source>
        <dbReference type="EMBL" id="ABU73525.1"/>
    </source>
</evidence>
<name>A7N434_VIBC1</name>
<dbReference type="Proteomes" id="UP000008152">
    <property type="component" value="Chromosome II"/>
</dbReference>
<sequence length="51" mass="5917">MIMAKRITDTSIKALVIKDKEYTYTVEEGLQLRIRPKRSTSGKGTKAWQFK</sequence>
<evidence type="ECO:0000313" key="2">
    <source>
        <dbReference type="Proteomes" id="UP000008152"/>
    </source>
</evidence>
<reference evidence="1 2" key="1">
    <citation type="submission" date="2007-08" db="EMBL/GenBank/DDBJ databases">
        <authorList>
            <consortium name="The Vibrio harveyi Genome Sequencing Project"/>
            <person name="Bassler B."/>
            <person name="Clifton S.W."/>
            <person name="Fulton L."/>
            <person name="Delehaunty K."/>
            <person name="Fronick C."/>
            <person name="Harrison M."/>
            <person name="Markivic C."/>
            <person name="Fulton R."/>
            <person name="Tin-Wollam A.-M."/>
            <person name="Shah N."/>
            <person name="Pepin K."/>
            <person name="Nash W."/>
            <person name="Thiruvilangam P."/>
            <person name="Bhonagiri V."/>
            <person name="Waters C."/>
            <person name="Tu K.C."/>
            <person name="Irgon J."/>
            <person name="Wilson R.K."/>
        </authorList>
    </citation>
    <scope>NUCLEOTIDE SEQUENCE [LARGE SCALE GENOMIC DNA]</scope>
    <source>
        <strain evidence="2">ATCC BAA-1116 / BB120</strain>
    </source>
</reference>